<evidence type="ECO:0000313" key="3">
    <source>
        <dbReference type="Proteomes" id="UP000252415"/>
    </source>
</evidence>
<dbReference type="AlphaFoldDB" id="A0A368VI47"/>
<protein>
    <recommendedName>
        <fullName evidence="4">YesK-like protein</fullName>
    </recommendedName>
</protein>
<evidence type="ECO:0000256" key="1">
    <source>
        <dbReference type="SAM" id="Phobius"/>
    </source>
</evidence>
<feature type="transmembrane region" description="Helical" evidence="1">
    <location>
        <begin position="6"/>
        <end position="28"/>
    </location>
</feature>
<keyword evidence="1" id="KW-1133">Transmembrane helix</keyword>
<name>A0A368VI47_9BACL</name>
<dbReference type="EMBL" id="QPJD01000029">
    <property type="protein sequence ID" value="RCW40854.1"/>
    <property type="molecule type" value="Genomic_DNA"/>
</dbReference>
<organism evidence="2 3">
    <name type="scientific">Paenibacillus prosopidis</name>
    <dbReference type="NCBI Taxonomy" id="630520"/>
    <lineage>
        <taxon>Bacteria</taxon>
        <taxon>Bacillati</taxon>
        <taxon>Bacillota</taxon>
        <taxon>Bacilli</taxon>
        <taxon>Bacillales</taxon>
        <taxon>Paenibacillaceae</taxon>
        <taxon>Paenibacillus</taxon>
    </lineage>
</organism>
<keyword evidence="3" id="KW-1185">Reference proteome</keyword>
<feature type="transmembrane region" description="Helical" evidence="1">
    <location>
        <begin position="72"/>
        <end position="93"/>
    </location>
</feature>
<evidence type="ECO:0000313" key="2">
    <source>
        <dbReference type="EMBL" id="RCW40854.1"/>
    </source>
</evidence>
<comment type="caution">
    <text evidence="2">The sequence shown here is derived from an EMBL/GenBank/DDBJ whole genome shotgun (WGS) entry which is preliminary data.</text>
</comment>
<dbReference type="OrthoDB" id="2896913at2"/>
<proteinExistence type="predicted"/>
<evidence type="ECO:0008006" key="4">
    <source>
        <dbReference type="Google" id="ProtNLM"/>
    </source>
</evidence>
<dbReference type="RefSeq" id="WP_114384123.1">
    <property type="nucleotide sequence ID" value="NZ_QPJD01000029.1"/>
</dbReference>
<feature type="transmembrane region" description="Helical" evidence="1">
    <location>
        <begin position="40"/>
        <end position="60"/>
    </location>
</feature>
<sequence length="96" mass="10980">MRSVDLEALLYFGVMGIAFLLVILFAVIRFKKTNSFRQSLLLSIGLAILLYGTACLWWLQFAKDGLSQIFGMMYYGIGFIVNCFVNIGVLYFFKKK</sequence>
<reference evidence="2 3" key="1">
    <citation type="submission" date="2018-07" db="EMBL/GenBank/DDBJ databases">
        <title>Genomic Encyclopedia of Type Strains, Phase III (KMG-III): the genomes of soil and plant-associated and newly described type strains.</title>
        <authorList>
            <person name="Whitman W."/>
        </authorList>
    </citation>
    <scope>NUCLEOTIDE SEQUENCE [LARGE SCALE GENOMIC DNA]</scope>
    <source>
        <strain evidence="2 3">CECT 7506</strain>
    </source>
</reference>
<keyword evidence="1" id="KW-0812">Transmembrane</keyword>
<gene>
    <name evidence="2" type="ORF">DFP97_1299</name>
</gene>
<dbReference type="Proteomes" id="UP000252415">
    <property type="component" value="Unassembled WGS sequence"/>
</dbReference>
<keyword evidence="1" id="KW-0472">Membrane</keyword>
<accession>A0A368VI47</accession>